<dbReference type="InterPro" id="IPR011006">
    <property type="entry name" value="CheY-like_superfamily"/>
</dbReference>
<evidence type="ECO:0000256" key="1">
    <source>
        <dbReference type="ARBA" id="ARBA00000085"/>
    </source>
</evidence>
<dbReference type="InterPro" id="IPR003594">
    <property type="entry name" value="HATPase_dom"/>
</dbReference>
<dbReference type="SUPFAM" id="SSF47384">
    <property type="entry name" value="Homodimeric domain of signal transducing histidine kinase"/>
    <property type="match status" value="1"/>
</dbReference>
<dbReference type="CDD" id="cd00156">
    <property type="entry name" value="REC"/>
    <property type="match status" value="1"/>
</dbReference>
<dbReference type="EC" id="2.7.13.3" evidence="2"/>
<dbReference type="InterPro" id="IPR036890">
    <property type="entry name" value="HATPase_C_sf"/>
</dbReference>
<keyword evidence="4 7" id="KW-0418">Kinase</keyword>
<dbReference type="Gene3D" id="3.30.565.10">
    <property type="entry name" value="Histidine kinase-like ATPase, C-terminal domain"/>
    <property type="match status" value="1"/>
</dbReference>
<dbReference type="InterPro" id="IPR050736">
    <property type="entry name" value="Sensor_HK_Regulatory"/>
</dbReference>
<dbReference type="InterPro" id="IPR003661">
    <property type="entry name" value="HisK_dim/P_dom"/>
</dbReference>
<sequence length="330" mass="35013">MSERAAERTVVVTGAESGGIGGLPTGLAERSRLTVVTAGADGLEAELNDADALVVVDDPPGADGVETFRRVRRNDWTLPVVLVSEDVDGDRVQTALSAGVTEYLTGWSADRVEELAARIEAHVRTPALDGIVQAERWKTIVGALAHDAKNPLNVVTGRLELLDVEDTHTDAIDRSVGRVQSLLSELSTVASVAGPIEGTEPVDLAEMAERVWRDSGGSAERLRVETTATVQADPDCLRLILERLFENAVVHGDDATVTVGDAESGFYVADDGPGIPAEDRQRVFEQGYGTARDGEGYGLFVAESIATSHGWDIVAGESEAGGARFEVRAR</sequence>
<dbReference type="Pfam" id="PF02518">
    <property type="entry name" value="HATPase_c"/>
    <property type="match status" value="1"/>
</dbReference>
<evidence type="ECO:0000256" key="4">
    <source>
        <dbReference type="ARBA" id="ARBA00022777"/>
    </source>
</evidence>
<gene>
    <name evidence="7" type="ORF">EGD98_04800</name>
</gene>
<accession>A0A8J7YGK1</accession>
<dbReference type="GO" id="GO:0000155">
    <property type="term" value="F:phosphorelay sensor kinase activity"/>
    <property type="evidence" value="ECO:0007669"/>
    <property type="project" value="InterPro"/>
</dbReference>
<dbReference type="InterPro" id="IPR036097">
    <property type="entry name" value="HisK_dim/P_sf"/>
</dbReference>
<evidence type="ECO:0000256" key="3">
    <source>
        <dbReference type="ARBA" id="ARBA00022679"/>
    </source>
</evidence>
<evidence type="ECO:0000313" key="8">
    <source>
        <dbReference type="Proteomes" id="UP000783863"/>
    </source>
</evidence>
<dbReference type="SMART" id="SM00387">
    <property type="entry name" value="HATPase_c"/>
    <property type="match status" value="1"/>
</dbReference>
<name>A0A8J7YGK1_9EURY</name>
<dbReference type="EMBL" id="RKLQ01000001">
    <property type="protein sequence ID" value="MBX0302988.1"/>
    <property type="molecule type" value="Genomic_DNA"/>
</dbReference>
<dbReference type="CDD" id="cd00082">
    <property type="entry name" value="HisKA"/>
    <property type="match status" value="1"/>
</dbReference>
<comment type="catalytic activity">
    <reaction evidence="1">
        <text>ATP + protein L-histidine = ADP + protein N-phospho-L-histidine.</text>
        <dbReference type="EC" id="2.7.13.3"/>
    </reaction>
</comment>
<evidence type="ECO:0000256" key="5">
    <source>
        <dbReference type="ARBA" id="ARBA00023012"/>
    </source>
</evidence>
<dbReference type="SUPFAM" id="SSF55874">
    <property type="entry name" value="ATPase domain of HSP90 chaperone/DNA topoisomerase II/histidine kinase"/>
    <property type="match status" value="1"/>
</dbReference>
<dbReference type="CDD" id="cd00075">
    <property type="entry name" value="HATPase"/>
    <property type="match status" value="1"/>
</dbReference>
<dbReference type="InterPro" id="IPR005467">
    <property type="entry name" value="His_kinase_dom"/>
</dbReference>
<keyword evidence="3" id="KW-0808">Transferase</keyword>
<organism evidence="7 8">
    <name type="scientific">Haloarcula salinisoli</name>
    <dbReference type="NCBI Taxonomy" id="2487746"/>
    <lineage>
        <taxon>Archaea</taxon>
        <taxon>Methanobacteriati</taxon>
        <taxon>Methanobacteriota</taxon>
        <taxon>Stenosarchaea group</taxon>
        <taxon>Halobacteria</taxon>
        <taxon>Halobacteriales</taxon>
        <taxon>Haloarculaceae</taxon>
        <taxon>Haloarcula</taxon>
    </lineage>
</organism>
<dbReference type="AlphaFoldDB" id="A0A8J7YGK1"/>
<dbReference type="PROSITE" id="PS50109">
    <property type="entry name" value="HIS_KIN"/>
    <property type="match status" value="1"/>
</dbReference>
<evidence type="ECO:0000256" key="2">
    <source>
        <dbReference type="ARBA" id="ARBA00012438"/>
    </source>
</evidence>
<dbReference type="Gene3D" id="3.40.50.2300">
    <property type="match status" value="1"/>
</dbReference>
<evidence type="ECO:0000313" key="7">
    <source>
        <dbReference type="EMBL" id="MBX0302988.1"/>
    </source>
</evidence>
<keyword evidence="8" id="KW-1185">Reference proteome</keyword>
<evidence type="ECO:0000259" key="6">
    <source>
        <dbReference type="PROSITE" id="PS50109"/>
    </source>
</evidence>
<feature type="domain" description="Histidine kinase" evidence="6">
    <location>
        <begin position="143"/>
        <end position="330"/>
    </location>
</feature>
<dbReference type="PANTHER" id="PTHR43711:SF1">
    <property type="entry name" value="HISTIDINE KINASE 1"/>
    <property type="match status" value="1"/>
</dbReference>
<dbReference type="SUPFAM" id="SSF52172">
    <property type="entry name" value="CheY-like"/>
    <property type="match status" value="1"/>
</dbReference>
<comment type="caution">
    <text evidence="7">The sequence shown here is derived from an EMBL/GenBank/DDBJ whole genome shotgun (WGS) entry which is preliminary data.</text>
</comment>
<reference evidence="7" key="1">
    <citation type="submission" date="2021-06" db="EMBL/GenBank/DDBJ databases">
        <title>Halomicroarcula sp. F24A a new haloarchaeum isolated from saline soil.</title>
        <authorList>
            <person name="Duran-Viseras A."/>
            <person name="Sanchez-Porro C."/>
            <person name="Ventosa A."/>
        </authorList>
    </citation>
    <scope>NUCLEOTIDE SEQUENCE</scope>
    <source>
        <strain evidence="7">F24A</strain>
    </source>
</reference>
<dbReference type="Proteomes" id="UP000783863">
    <property type="component" value="Unassembled WGS sequence"/>
</dbReference>
<dbReference type="RefSeq" id="WP_220587211.1">
    <property type="nucleotide sequence ID" value="NZ_RKLQ01000001.1"/>
</dbReference>
<proteinExistence type="predicted"/>
<dbReference type="PANTHER" id="PTHR43711">
    <property type="entry name" value="TWO-COMPONENT HISTIDINE KINASE"/>
    <property type="match status" value="1"/>
</dbReference>
<keyword evidence="5" id="KW-0902">Two-component regulatory system</keyword>
<protein>
    <recommendedName>
        <fullName evidence="2">histidine kinase</fullName>
        <ecNumber evidence="2">2.7.13.3</ecNumber>
    </recommendedName>
</protein>